<comment type="caution">
    <text evidence="3">The sequence shown here is derived from an EMBL/GenBank/DDBJ whole genome shotgun (WGS) entry which is preliminary data.</text>
</comment>
<gene>
    <name evidence="3" type="ORF">HOLleu_36469</name>
</gene>
<accession>A0A9Q1BFP6</accession>
<feature type="region of interest" description="Disordered" evidence="1">
    <location>
        <begin position="62"/>
        <end position="83"/>
    </location>
</feature>
<feature type="compositionally biased region" description="Basic and acidic residues" evidence="1">
    <location>
        <begin position="66"/>
        <end position="83"/>
    </location>
</feature>
<proteinExistence type="predicted"/>
<evidence type="ECO:0000256" key="2">
    <source>
        <dbReference type="SAM" id="SignalP"/>
    </source>
</evidence>
<dbReference type="Proteomes" id="UP001152320">
    <property type="component" value="Chromosome 19"/>
</dbReference>
<evidence type="ECO:0000313" key="3">
    <source>
        <dbReference type="EMBL" id="KAJ8023898.1"/>
    </source>
</evidence>
<keyword evidence="2" id="KW-0732">Signal</keyword>
<evidence type="ECO:0000313" key="4">
    <source>
        <dbReference type="Proteomes" id="UP001152320"/>
    </source>
</evidence>
<evidence type="ECO:0008006" key="5">
    <source>
        <dbReference type="Google" id="ProtNLM"/>
    </source>
</evidence>
<evidence type="ECO:0000256" key="1">
    <source>
        <dbReference type="SAM" id="MobiDB-lite"/>
    </source>
</evidence>
<feature type="signal peptide" evidence="2">
    <location>
        <begin position="1"/>
        <end position="28"/>
    </location>
</feature>
<organism evidence="3 4">
    <name type="scientific">Holothuria leucospilota</name>
    <name type="common">Black long sea cucumber</name>
    <name type="synonym">Mertensiothuria leucospilota</name>
    <dbReference type="NCBI Taxonomy" id="206669"/>
    <lineage>
        <taxon>Eukaryota</taxon>
        <taxon>Metazoa</taxon>
        <taxon>Echinodermata</taxon>
        <taxon>Eleutherozoa</taxon>
        <taxon>Echinozoa</taxon>
        <taxon>Holothuroidea</taxon>
        <taxon>Aspidochirotacea</taxon>
        <taxon>Aspidochirotida</taxon>
        <taxon>Holothuriidae</taxon>
        <taxon>Holothuria</taxon>
    </lineage>
</organism>
<dbReference type="AlphaFoldDB" id="A0A9Q1BFP6"/>
<reference evidence="3" key="1">
    <citation type="submission" date="2021-10" db="EMBL/GenBank/DDBJ databases">
        <title>Tropical sea cucumber genome reveals ecological adaptation and Cuvierian tubules defense mechanism.</title>
        <authorList>
            <person name="Chen T."/>
        </authorList>
    </citation>
    <scope>NUCLEOTIDE SEQUENCE</scope>
    <source>
        <strain evidence="3">Nanhai2018</strain>
        <tissue evidence="3">Muscle</tissue>
    </source>
</reference>
<dbReference type="EMBL" id="JAIZAY010000019">
    <property type="protein sequence ID" value="KAJ8023898.1"/>
    <property type="molecule type" value="Genomic_DNA"/>
</dbReference>
<keyword evidence="4" id="KW-1185">Reference proteome</keyword>
<sequence>MIIIQMDSLKTIFLCFLLASLVLPTVVAQYPSAGNGYGRGGPESHTMKHYQLQFEAGGIDIFQQKRNGDYPRNEERETSGWSN</sequence>
<name>A0A9Q1BFP6_HOLLE</name>
<protein>
    <recommendedName>
        <fullName evidence="5">Secreted protein</fullName>
    </recommendedName>
</protein>
<feature type="chain" id="PRO_5040242508" description="Secreted protein" evidence="2">
    <location>
        <begin position="29"/>
        <end position="83"/>
    </location>
</feature>